<name>A0A366LNN0_9ACTN</name>
<feature type="domain" description="TfuA-like core" evidence="1">
    <location>
        <begin position="49"/>
        <end position="168"/>
    </location>
</feature>
<dbReference type="RefSeq" id="WP_113985588.1">
    <property type="nucleotide sequence ID" value="NZ_QMEY01000026.1"/>
</dbReference>
<reference evidence="2 3" key="1">
    <citation type="submission" date="2018-06" db="EMBL/GenBank/DDBJ databases">
        <title>Sphaerisporangium craniellae sp. nov., isolated from a marine sponge in the South China Sea.</title>
        <authorList>
            <person name="Li L."/>
        </authorList>
    </citation>
    <scope>NUCLEOTIDE SEQUENCE [LARGE SCALE GENOMIC DNA]</scope>
    <source>
        <strain evidence="2 3">LHW63015</strain>
    </source>
</reference>
<protein>
    <recommendedName>
        <fullName evidence="1">TfuA-like core domain-containing protein</fullName>
    </recommendedName>
</protein>
<evidence type="ECO:0000313" key="2">
    <source>
        <dbReference type="EMBL" id="RBQ15103.1"/>
    </source>
</evidence>
<organism evidence="2 3">
    <name type="scientific">Spongiactinospora rosea</name>
    <dbReference type="NCBI Taxonomy" id="2248750"/>
    <lineage>
        <taxon>Bacteria</taxon>
        <taxon>Bacillati</taxon>
        <taxon>Actinomycetota</taxon>
        <taxon>Actinomycetes</taxon>
        <taxon>Streptosporangiales</taxon>
        <taxon>Streptosporangiaceae</taxon>
        <taxon>Spongiactinospora</taxon>
    </lineage>
</organism>
<dbReference type="Proteomes" id="UP000253303">
    <property type="component" value="Unassembled WGS sequence"/>
</dbReference>
<dbReference type="OrthoDB" id="118811at2"/>
<comment type="caution">
    <text evidence="2">The sequence shown here is derived from an EMBL/GenBank/DDBJ whole genome shotgun (WGS) entry which is preliminary data.</text>
</comment>
<dbReference type="AlphaFoldDB" id="A0A366LNN0"/>
<dbReference type="EMBL" id="QMEY01000026">
    <property type="protein sequence ID" value="RBQ15103.1"/>
    <property type="molecule type" value="Genomic_DNA"/>
</dbReference>
<proteinExistence type="predicted"/>
<evidence type="ECO:0000313" key="3">
    <source>
        <dbReference type="Proteomes" id="UP000253303"/>
    </source>
</evidence>
<accession>A0A366LNN0</accession>
<sequence length="420" mass="46239">MRTVVYTGPTLAPDQVAEALPGAAVRPPVARGDVLGERWSPGDTAVIIDGYYRERLSVGHKELLWLLGEGVTVIGAASMGALRAAELSPYGMRGVGDVFDFYVSGAIDGDDEVAIVHGPAEVGYPASTVAMVNIRYGCREGARSGHIPAELGMRIVRTAKDRPFSHRTWPDLAQALGADALPALRTLERMIASGEWDRKRLDALAALRAVGESPPETTTEAHRSMGTGPAQVLRWRSRREYAPGRWMSDLDVLDAARLYWTGYPELHERVLTELLTEFAGERGLAAYLDAGLGVEEAVPPALTGWLTAAERAGLPVAEQYKRVMLRVWPLWKSFDWRPAVLAELRESGRWEEWTDLVAQADEAAEQAIGRLVVPPPAYCGKLFLRHWGGDPVEMARRGFTGFADLGRTVRRYFALDVRRR</sequence>
<gene>
    <name evidence="2" type="ORF">DP939_37515</name>
</gene>
<dbReference type="Pfam" id="PF07812">
    <property type="entry name" value="TfuA"/>
    <property type="match status" value="1"/>
</dbReference>
<evidence type="ECO:0000259" key="1">
    <source>
        <dbReference type="Pfam" id="PF07812"/>
    </source>
</evidence>
<dbReference type="InterPro" id="IPR012924">
    <property type="entry name" value="TfuA_core"/>
</dbReference>
<keyword evidence="3" id="KW-1185">Reference proteome</keyword>